<accession>A0ABW0EQN1</accession>
<evidence type="ECO:0000313" key="3">
    <source>
        <dbReference type="Proteomes" id="UP001596157"/>
    </source>
</evidence>
<keyword evidence="1" id="KW-0812">Transmembrane</keyword>
<evidence type="ECO:0000313" key="2">
    <source>
        <dbReference type="EMBL" id="MFC5289718.1"/>
    </source>
</evidence>
<organism evidence="2 3">
    <name type="scientific">Actinokineospora guangxiensis</name>
    <dbReference type="NCBI Taxonomy" id="1490288"/>
    <lineage>
        <taxon>Bacteria</taxon>
        <taxon>Bacillati</taxon>
        <taxon>Actinomycetota</taxon>
        <taxon>Actinomycetes</taxon>
        <taxon>Pseudonocardiales</taxon>
        <taxon>Pseudonocardiaceae</taxon>
        <taxon>Actinokineospora</taxon>
    </lineage>
</organism>
<proteinExistence type="predicted"/>
<name>A0ABW0EQN1_9PSEU</name>
<comment type="caution">
    <text evidence="2">The sequence shown here is derived from an EMBL/GenBank/DDBJ whole genome shotgun (WGS) entry which is preliminary data.</text>
</comment>
<dbReference type="RefSeq" id="WP_378249570.1">
    <property type="nucleotide sequence ID" value="NZ_JBHSKF010000012.1"/>
</dbReference>
<feature type="transmembrane region" description="Helical" evidence="1">
    <location>
        <begin position="39"/>
        <end position="58"/>
    </location>
</feature>
<evidence type="ECO:0000256" key="1">
    <source>
        <dbReference type="SAM" id="Phobius"/>
    </source>
</evidence>
<gene>
    <name evidence="2" type="ORF">ACFPM7_21920</name>
</gene>
<protein>
    <submittedName>
        <fullName evidence="2">Uncharacterized protein</fullName>
    </submittedName>
</protein>
<reference evidence="3" key="1">
    <citation type="journal article" date="2019" name="Int. J. Syst. Evol. Microbiol.">
        <title>The Global Catalogue of Microorganisms (GCM) 10K type strain sequencing project: providing services to taxonomists for standard genome sequencing and annotation.</title>
        <authorList>
            <consortium name="The Broad Institute Genomics Platform"/>
            <consortium name="The Broad Institute Genome Sequencing Center for Infectious Disease"/>
            <person name="Wu L."/>
            <person name="Ma J."/>
        </authorList>
    </citation>
    <scope>NUCLEOTIDE SEQUENCE [LARGE SCALE GENOMIC DNA]</scope>
    <source>
        <strain evidence="3">CCUG 59778</strain>
    </source>
</reference>
<keyword evidence="3" id="KW-1185">Reference proteome</keyword>
<dbReference type="Proteomes" id="UP001596157">
    <property type="component" value="Unassembled WGS sequence"/>
</dbReference>
<dbReference type="EMBL" id="JBHSKF010000012">
    <property type="protein sequence ID" value="MFC5289718.1"/>
    <property type="molecule type" value="Genomic_DNA"/>
</dbReference>
<sequence>MIEDQLKALFAARAADAPDTPDLADAVIRRATAIRRRRTVLAAAACTVLVAAVALLAISPGPRSATEEFPVATPRPATVAFGERDVLLADGTRRQVSGERLSAVQSVAGGWVTTTATAVSYVPVAGPPVVLGPGEATVAVNRAGTRVAVQPWGEATEIRVFAFPGAAALGSSPASAQVVNRWAGEQLLVTTPNGDAGAVPYAYWTAGATAALRGEMLTLGSTDQAVIGLVPADGRACVVRVDLALAETARACGTGFSFADGVPLLTPDGRFLIGPAEGRQVRLDLAKAFAGEIDREEVTPREDYRLVWDSPSSAIYRSTGSQALARCDVVGGGGCSPYAVPEVGSAPARGLVPKYPDLDAGAATAVEP</sequence>
<keyword evidence="1" id="KW-0472">Membrane</keyword>
<keyword evidence="1" id="KW-1133">Transmembrane helix</keyword>